<dbReference type="InterPro" id="IPR020846">
    <property type="entry name" value="MFS_dom"/>
</dbReference>
<dbReference type="Pfam" id="PF07690">
    <property type="entry name" value="MFS_1"/>
    <property type="match status" value="1"/>
</dbReference>
<dbReference type="AlphaFoldDB" id="A0A507AFY6"/>
<dbReference type="GO" id="GO:0022857">
    <property type="term" value="F:transmembrane transporter activity"/>
    <property type="evidence" value="ECO:0007669"/>
    <property type="project" value="InterPro"/>
</dbReference>
<feature type="transmembrane region" description="Helical" evidence="6">
    <location>
        <begin position="183"/>
        <end position="205"/>
    </location>
</feature>
<feature type="transmembrane region" description="Helical" evidence="6">
    <location>
        <begin position="322"/>
        <end position="340"/>
    </location>
</feature>
<organism evidence="8 9">
    <name type="scientific">Thyridium curvatum</name>
    <dbReference type="NCBI Taxonomy" id="1093900"/>
    <lineage>
        <taxon>Eukaryota</taxon>
        <taxon>Fungi</taxon>
        <taxon>Dikarya</taxon>
        <taxon>Ascomycota</taxon>
        <taxon>Pezizomycotina</taxon>
        <taxon>Sordariomycetes</taxon>
        <taxon>Sordariomycetidae</taxon>
        <taxon>Thyridiales</taxon>
        <taxon>Thyridiaceae</taxon>
        <taxon>Thyridium</taxon>
    </lineage>
</organism>
<dbReference type="Gene3D" id="1.20.1250.20">
    <property type="entry name" value="MFS general substrate transporter like domains"/>
    <property type="match status" value="2"/>
</dbReference>
<comment type="caution">
    <text evidence="8">The sequence shown here is derived from an EMBL/GenBank/DDBJ whole genome shotgun (WGS) entry which is preliminary data.</text>
</comment>
<dbReference type="InParanoid" id="A0A507AFY6"/>
<dbReference type="FunFam" id="1.20.1250.20:FF:000188">
    <property type="entry name" value="MFS general substrate transporter"/>
    <property type="match status" value="1"/>
</dbReference>
<comment type="subcellular location">
    <subcellularLocation>
        <location evidence="1">Membrane</location>
        <topology evidence="1">Multi-pass membrane protein</topology>
    </subcellularLocation>
</comment>
<evidence type="ECO:0000256" key="2">
    <source>
        <dbReference type="ARBA" id="ARBA00022448"/>
    </source>
</evidence>
<feature type="transmembrane region" description="Helical" evidence="6">
    <location>
        <begin position="124"/>
        <end position="145"/>
    </location>
</feature>
<dbReference type="PROSITE" id="PS50850">
    <property type="entry name" value="MFS"/>
    <property type="match status" value="1"/>
</dbReference>
<dbReference type="PANTHER" id="PTHR43791">
    <property type="entry name" value="PERMEASE-RELATED"/>
    <property type="match status" value="1"/>
</dbReference>
<evidence type="ECO:0000259" key="7">
    <source>
        <dbReference type="PROSITE" id="PS50850"/>
    </source>
</evidence>
<dbReference type="RefSeq" id="XP_030990276.1">
    <property type="nucleotide sequence ID" value="XM_031144917.1"/>
</dbReference>
<gene>
    <name evidence="8" type="ORF">E0L32_009904</name>
</gene>
<keyword evidence="9" id="KW-1185">Reference proteome</keyword>
<dbReference type="GO" id="GO:0016020">
    <property type="term" value="C:membrane"/>
    <property type="evidence" value="ECO:0007669"/>
    <property type="project" value="UniProtKB-SubCell"/>
</dbReference>
<dbReference type="FunFam" id="1.20.1250.20:FF:000013">
    <property type="entry name" value="MFS general substrate transporter"/>
    <property type="match status" value="1"/>
</dbReference>
<evidence type="ECO:0000256" key="3">
    <source>
        <dbReference type="ARBA" id="ARBA00022692"/>
    </source>
</evidence>
<dbReference type="InterPro" id="IPR011701">
    <property type="entry name" value="MFS"/>
</dbReference>
<evidence type="ECO:0000256" key="6">
    <source>
        <dbReference type="SAM" id="Phobius"/>
    </source>
</evidence>
<feature type="transmembrane region" description="Helical" evidence="6">
    <location>
        <begin position="286"/>
        <end position="310"/>
    </location>
</feature>
<feature type="transmembrane region" description="Helical" evidence="6">
    <location>
        <begin position="151"/>
        <end position="171"/>
    </location>
</feature>
<dbReference type="SUPFAM" id="SSF103473">
    <property type="entry name" value="MFS general substrate transporter"/>
    <property type="match status" value="1"/>
</dbReference>
<feature type="transmembrane region" description="Helical" evidence="6">
    <location>
        <begin position="378"/>
        <end position="400"/>
    </location>
</feature>
<keyword evidence="4 6" id="KW-1133">Transmembrane helix</keyword>
<evidence type="ECO:0000256" key="1">
    <source>
        <dbReference type="ARBA" id="ARBA00004141"/>
    </source>
</evidence>
<dbReference type="GeneID" id="41977351"/>
<dbReference type="EMBL" id="SKBQ01000076">
    <property type="protein sequence ID" value="TPX08565.1"/>
    <property type="molecule type" value="Genomic_DNA"/>
</dbReference>
<accession>A0A507AFY6</accession>
<dbReference type="OrthoDB" id="2985014at2759"/>
<reference evidence="8 9" key="1">
    <citation type="submission" date="2019-06" db="EMBL/GenBank/DDBJ databases">
        <title>Draft genome sequence of the filamentous fungus Phialemoniopsis curvata isolated from diesel fuel.</title>
        <authorList>
            <person name="Varaljay V.A."/>
            <person name="Lyon W.J."/>
            <person name="Crouch A.L."/>
            <person name="Drake C.E."/>
            <person name="Hollomon J.M."/>
            <person name="Nadeau L.J."/>
            <person name="Nunn H.S."/>
            <person name="Stevenson B.S."/>
            <person name="Bojanowski C.L."/>
            <person name="Crookes-Goodson W.J."/>
        </authorList>
    </citation>
    <scope>NUCLEOTIDE SEQUENCE [LARGE SCALE GENOMIC DNA]</scope>
    <source>
        <strain evidence="8 9">D216</strain>
    </source>
</reference>
<keyword evidence="3 6" id="KW-0812">Transmembrane</keyword>
<evidence type="ECO:0000256" key="5">
    <source>
        <dbReference type="ARBA" id="ARBA00023136"/>
    </source>
</evidence>
<dbReference type="PANTHER" id="PTHR43791:SF50">
    <property type="entry name" value="TRANSPORTER, PUTATIVE (AFU_ORTHOLOGUE AFUA_2G00840)-RELATED"/>
    <property type="match status" value="1"/>
</dbReference>
<evidence type="ECO:0000256" key="4">
    <source>
        <dbReference type="ARBA" id="ARBA00022989"/>
    </source>
</evidence>
<dbReference type="Proteomes" id="UP000319257">
    <property type="component" value="Unassembled WGS sequence"/>
</dbReference>
<keyword evidence="5 6" id="KW-0472">Membrane</keyword>
<name>A0A507AFY6_9PEZI</name>
<feature type="transmembrane region" description="Helical" evidence="6">
    <location>
        <begin position="94"/>
        <end position="112"/>
    </location>
</feature>
<proteinExistence type="predicted"/>
<dbReference type="InterPro" id="IPR036259">
    <property type="entry name" value="MFS_trans_sf"/>
</dbReference>
<feature type="domain" description="Major facilitator superfamily (MFS) profile" evidence="7">
    <location>
        <begin position="57"/>
        <end position="466"/>
    </location>
</feature>
<evidence type="ECO:0000313" key="8">
    <source>
        <dbReference type="EMBL" id="TPX08565.1"/>
    </source>
</evidence>
<feature type="transmembrane region" description="Helical" evidence="6">
    <location>
        <begin position="444"/>
        <end position="467"/>
    </location>
</feature>
<protein>
    <recommendedName>
        <fullName evidence="7">Major facilitator superfamily (MFS) profile domain-containing protein</fullName>
    </recommendedName>
</protein>
<sequence length="503" mass="55495">MVGNTDPNPSLAQLAADVKVNVPEDGPVPLEAVSVLAPTIIDPAAERRLVWKFDLRVLPVLAVMYLFNSLDKGNIGNAKTAGLEKDLGLVGNQYNLLLSVFFIPYVLFAPVLGGLGKKFGAARVLPIMMFVFGAMTLLVVAARNFSGLFALRWFIGMAESAFFPLVIYYQTTIYRRHELARRLAIFYAASSIAGAFSGLLSYGTFQIKGGALAPWKYLFVVEGAGTILVSVFAFWWLPYSGPTAKFLSADEKTLAHYRLQVDSSSVVDQKFDLRDALQIFKHPTSWAILLIEVCLGVPLQSVTLYLPVIVQRLRYDTVKTNLYTVAPNITGAVMLLVLSFASDYSRLRFPFVALGFAFTLTGFIIYACVNVEAQLQVAYFACFMMTWGTSAPSVLLDVWYNNNIANENRRMALTTIGVPVANLMGLVSSNIFQSKDAPKYMPALLTTAIFGAVGCVCTLLLGAWMMYDNKRRDREEGRTISAKDIPTELLADGPASLHYRWHL</sequence>
<keyword evidence="2" id="KW-0813">Transport</keyword>
<evidence type="ECO:0000313" key="9">
    <source>
        <dbReference type="Proteomes" id="UP000319257"/>
    </source>
</evidence>
<feature type="transmembrane region" description="Helical" evidence="6">
    <location>
        <begin position="347"/>
        <end position="366"/>
    </location>
</feature>
<feature type="transmembrane region" description="Helical" evidence="6">
    <location>
        <begin position="217"/>
        <end position="237"/>
    </location>
</feature>